<dbReference type="EMBL" id="CABVHJ010000008">
    <property type="protein sequence ID" value="VVM94084.1"/>
    <property type="molecule type" value="Genomic_DNA"/>
</dbReference>
<evidence type="ECO:0000313" key="1">
    <source>
        <dbReference type="EMBL" id="VVM94084.1"/>
    </source>
</evidence>
<evidence type="ECO:0000313" key="2">
    <source>
        <dbReference type="Proteomes" id="UP000327167"/>
    </source>
</evidence>
<dbReference type="AlphaFoldDB" id="A0A5E6TLA3"/>
<reference evidence="1 2" key="1">
    <citation type="submission" date="2019-09" db="EMBL/GenBank/DDBJ databases">
        <authorList>
            <person name="Chandra G."/>
            <person name="Truman W A."/>
        </authorList>
    </citation>
    <scope>NUCLEOTIDE SEQUENCE [LARGE SCALE GENOMIC DNA]</scope>
    <source>
        <strain evidence="1">PS655</strain>
    </source>
</reference>
<accession>A0A5E6TLA3</accession>
<gene>
    <name evidence="1" type="ORF">PS655_02969</name>
</gene>
<dbReference type="Proteomes" id="UP000327167">
    <property type="component" value="Unassembled WGS sequence"/>
</dbReference>
<proteinExistence type="predicted"/>
<organism evidence="1 2">
    <name type="scientific">Pseudomonas fluorescens</name>
    <dbReference type="NCBI Taxonomy" id="294"/>
    <lineage>
        <taxon>Bacteria</taxon>
        <taxon>Pseudomonadati</taxon>
        <taxon>Pseudomonadota</taxon>
        <taxon>Gammaproteobacteria</taxon>
        <taxon>Pseudomonadales</taxon>
        <taxon>Pseudomonadaceae</taxon>
        <taxon>Pseudomonas</taxon>
    </lineage>
</organism>
<protein>
    <submittedName>
        <fullName evidence="1">Uncharacterized protein</fullName>
    </submittedName>
</protein>
<name>A0A5E6TLA3_PSEFL</name>
<sequence>MKVKYPSDLVGLRFGNLTVESKQPNDRPYKTSLWNCICDCGESRVVQRSALVCGIQVSCGCYNKKRVIETHTIHGLHGHSAYGTWKAMMDRCYNPLSKDYPDYGGRGIQVCEDWQEVAGFIAGMGEKQKGQSIDRIDENGDYTPDNCRWTDAMGQGEHKRNNAMVNHQGVIKHLAGVWRDTGMKESTLYNRLKAGLTVDEASSKPVREHNATLIIDGVEKTLVDWAAVAGVTRKTIRNRMNAGLVGADVLRPPISKKTPN</sequence>